<organism evidence="2 3">
    <name type="scientific">Penicillium camemberti (strain FM 013)</name>
    <dbReference type="NCBI Taxonomy" id="1429867"/>
    <lineage>
        <taxon>Eukaryota</taxon>
        <taxon>Fungi</taxon>
        <taxon>Dikarya</taxon>
        <taxon>Ascomycota</taxon>
        <taxon>Pezizomycotina</taxon>
        <taxon>Eurotiomycetes</taxon>
        <taxon>Eurotiomycetidae</taxon>
        <taxon>Eurotiales</taxon>
        <taxon>Aspergillaceae</taxon>
        <taxon>Penicillium</taxon>
    </lineage>
</organism>
<sequence length="188" mass="20596">MSTPLNHQPSPSFCIEAVPRKEKKWLSLLSLRFGAVLCTMIAIICFAWAMVQHHEGVVSSDGLGEAWSSMNLGTASYGFVWSTIFLIVVFCNCAVHPGVIVAFDCIAFIAQLITVCLDLHELAYWNLGGYSYSSNRKAGPLYGAECLGCSMILVGILFNFILCVRASIACHRLRKAGKQLDNKQTLDA</sequence>
<evidence type="ECO:0000313" key="3">
    <source>
        <dbReference type="Proteomes" id="UP000053732"/>
    </source>
</evidence>
<protein>
    <submittedName>
        <fullName evidence="2">Str. FM013</fullName>
    </submittedName>
</protein>
<proteinExistence type="predicted"/>
<name>A0A0G4PEV9_PENC3</name>
<feature type="transmembrane region" description="Helical" evidence="1">
    <location>
        <begin position="98"/>
        <end position="120"/>
    </location>
</feature>
<keyword evidence="1" id="KW-1133">Transmembrane helix</keyword>
<reference evidence="2 3" key="1">
    <citation type="journal article" date="2014" name="Nat. Commun.">
        <title>Multiple recent horizontal transfers of a large genomic region in cheese making fungi.</title>
        <authorList>
            <person name="Cheeseman K."/>
            <person name="Ropars J."/>
            <person name="Renault P."/>
            <person name="Dupont J."/>
            <person name="Gouzy J."/>
            <person name="Branca A."/>
            <person name="Abraham A.L."/>
            <person name="Ceppi M."/>
            <person name="Conseiller E."/>
            <person name="Debuchy R."/>
            <person name="Malagnac F."/>
            <person name="Goarin A."/>
            <person name="Silar P."/>
            <person name="Lacoste S."/>
            <person name="Sallet E."/>
            <person name="Bensimon A."/>
            <person name="Giraud T."/>
            <person name="Brygoo Y."/>
        </authorList>
    </citation>
    <scope>NUCLEOTIDE SEQUENCE [LARGE SCALE GENOMIC DNA]</scope>
    <source>
        <strain evidence="3">FM 013</strain>
    </source>
</reference>
<feature type="transmembrane region" description="Helical" evidence="1">
    <location>
        <begin position="71"/>
        <end position="91"/>
    </location>
</feature>
<feature type="transmembrane region" description="Helical" evidence="1">
    <location>
        <begin position="140"/>
        <end position="164"/>
    </location>
</feature>
<keyword evidence="3" id="KW-1185">Reference proteome</keyword>
<keyword evidence="1" id="KW-0812">Transmembrane</keyword>
<gene>
    <name evidence="2" type="ORF">PCAMFM013_S013g000107</name>
</gene>
<accession>A0A0G4PEV9</accession>
<dbReference type="AlphaFoldDB" id="A0A0G4PEV9"/>
<feature type="transmembrane region" description="Helical" evidence="1">
    <location>
        <begin position="29"/>
        <end position="51"/>
    </location>
</feature>
<dbReference type="Proteomes" id="UP000053732">
    <property type="component" value="Unassembled WGS sequence"/>
</dbReference>
<keyword evidence="1" id="KW-0472">Membrane</keyword>
<dbReference type="EMBL" id="HG793146">
    <property type="protein sequence ID" value="CRL24864.1"/>
    <property type="molecule type" value="Genomic_DNA"/>
</dbReference>
<evidence type="ECO:0000313" key="2">
    <source>
        <dbReference type="EMBL" id="CRL24864.1"/>
    </source>
</evidence>
<evidence type="ECO:0000256" key="1">
    <source>
        <dbReference type="SAM" id="Phobius"/>
    </source>
</evidence>